<dbReference type="RefSeq" id="WP_141191855.1">
    <property type="nucleotide sequence ID" value="NZ_JBHUMR010000027.1"/>
</dbReference>
<dbReference type="InterPro" id="IPR007157">
    <property type="entry name" value="PspA_VIPP1"/>
</dbReference>
<evidence type="ECO:0000256" key="2">
    <source>
        <dbReference type="SAM" id="Coils"/>
    </source>
</evidence>
<sequence>MPNIFSRIKNTISSDINELLDKKEQKNPIAMLNTYLRQCEKETEKVRKLISRQYLLKEQFIREYHQTLELAEKRKKQVDIASRADEKDLCEFALKEQTYYEEAAVRLKQSYDTTTEQLEHLEQKYAEMKIKLKDMHLKRLELMGRENTARANHQINQVLQTEKIGDSAFSRFEDTELYLDRLEYQVNSSYHRETIDTRIAELEKKLEK</sequence>
<keyword evidence="2" id="KW-0175">Coiled coil</keyword>
<dbReference type="EMBL" id="JBHUMR010000027">
    <property type="protein sequence ID" value="MFD2618728.1"/>
    <property type="molecule type" value="Genomic_DNA"/>
</dbReference>
<protein>
    <submittedName>
        <fullName evidence="3">PspA/IM30 family protein</fullName>
    </submittedName>
</protein>
<dbReference type="PANTHER" id="PTHR31088">
    <property type="entry name" value="MEMBRANE-ASSOCIATED PROTEIN VIPP1, CHLOROPLASTIC"/>
    <property type="match status" value="1"/>
</dbReference>
<organism evidence="3 4">
    <name type="scientific">Terrilactibacillus laevilacticus</name>
    <dbReference type="NCBI Taxonomy" id="1380157"/>
    <lineage>
        <taxon>Bacteria</taxon>
        <taxon>Bacillati</taxon>
        <taxon>Bacillota</taxon>
        <taxon>Bacilli</taxon>
        <taxon>Bacillales</taxon>
        <taxon>Bacillaceae</taxon>
        <taxon>Terrilactibacillus</taxon>
    </lineage>
</organism>
<evidence type="ECO:0000313" key="4">
    <source>
        <dbReference type="Proteomes" id="UP001597458"/>
    </source>
</evidence>
<proteinExistence type="inferred from homology"/>
<comment type="similarity">
    <text evidence="1">Belongs to the PspA/Vipp/IM30 family.</text>
</comment>
<keyword evidence="4" id="KW-1185">Reference proteome</keyword>
<dbReference type="Pfam" id="PF04012">
    <property type="entry name" value="PspA_IM30"/>
    <property type="match status" value="1"/>
</dbReference>
<evidence type="ECO:0000256" key="1">
    <source>
        <dbReference type="ARBA" id="ARBA00043985"/>
    </source>
</evidence>
<reference evidence="4" key="1">
    <citation type="journal article" date="2019" name="Int. J. Syst. Evol. Microbiol.">
        <title>The Global Catalogue of Microorganisms (GCM) 10K type strain sequencing project: providing services to taxonomists for standard genome sequencing and annotation.</title>
        <authorList>
            <consortium name="The Broad Institute Genomics Platform"/>
            <consortium name="The Broad Institute Genome Sequencing Center for Infectious Disease"/>
            <person name="Wu L."/>
            <person name="Ma J."/>
        </authorList>
    </citation>
    <scope>NUCLEOTIDE SEQUENCE [LARGE SCALE GENOMIC DNA]</scope>
    <source>
        <strain evidence="4">TISTR 2241</strain>
    </source>
</reference>
<feature type="coiled-coil region" evidence="2">
    <location>
        <begin position="104"/>
        <end position="138"/>
    </location>
</feature>
<dbReference type="Proteomes" id="UP001597458">
    <property type="component" value="Unassembled WGS sequence"/>
</dbReference>
<name>A0ABW5PUY4_9BACI</name>
<evidence type="ECO:0000313" key="3">
    <source>
        <dbReference type="EMBL" id="MFD2618728.1"/>
    </source>
</evidence>
<gene>
    <name evidence="3" type="ORF">ACFSTF_15675</name>
</gene>
<comment type="caution">
    <text evidence="3">The sequence shown here is derived from an EMBL/GenBank/DDBJ whole genome shotgun (WGS) entry which is preliminary data.</text>
</comment>
<accession>A0ABW5PUY4</accession>
<dbReference type="PANTHER" id="PTHR31088:SF6">
    <property type="entry name" value="PHAGE SHOCK PROTEIN A"/>
    <property type="match status" value="1"/>
</dbReference>